<protein>
    <submittedName>
        <fullName evidence="2">Uncharacterized protein</fullName>
    </submittedName>
</protein>
<dbReference type="AlphaFoldDB" id="A0A381QDZ7"/>
<dbReference type="InterPro" id="IPR001893">
    <property type="entry name" value="Cys-rich_GLG1_repeat"/>
</dbReference>
<name>A0A381QDZ7_9ZZZZ</name>
<evidence type="ECO:0000313" key="2">
    <source>
        <dbReference type="EMBL" id="SUZ77555.1"/>
    </source>
</evidence>
<reference evidence="2" key="1">
    <citation type="submission" date="2018-05" db="EMBL/GenBank/DDBJ databases">
        <authorList>
            <person name="Lanie J.A."/>
            <person name="Ng W.-L."/>
            <person name="Kazmierczak K.M."/>
            <person name="Andrzejewski T.M."/>
            <person name="Davidsen T.M."/>
            <person name="Wayne K.J."/>
            <person name="Tettelin H."/>
            <person name="Glass J.I."/>
            <person name="Rusch D."/>
            <person name="Podicherti R."/>
            <person name="Tsui H.-C.T."/>
            <person name="Winkler M.E."/>
        </authorList>
    </citation>
    <scope>NUCLEOTIDE SEQUENCE</scope>
</reference>
<dbReference type="GO" id="GO:0016020">
    <property type="term" value="C:membrane"/>
    <property type="evidence" value="ECO:0007669"/>
    <property type="project" value="InterPro"/>
</dbReference>
<evidence type="ECO:0000256" key="1">
    <source>
        <dbReference type="SAM" id="MobiDB-lite"/>
    </source>
</evidence>
<proteinExistence type="predicted"/>
<accession>A0A381QDZ7</accession>
<sequence>MTKTRSSWIAGTCLIVLAAGGFAAHHETASEAVDNHGKPVTKSEKAKTKVKEEEASSEQTTEGSESAGSSTQNPCMEDIRKHCSDSFGTGDRSAVMQCLQDNYSNFSEACQQAIQARMQGR</sequence>
<dbReference type="EMBL" id="UINC01001321">
    <property type="protein sequence ID" value="SUZ77555.1"/>
    <property type="molecule type" value="Genomic_DNA"/>
</dbReference>
<gene>
    <name evidence="2" type="ORF">METZ01_LOCUS30409</name>
</gene>
<feature type="region of interest" description="Disordered" evidence="1">
    <location>
        <begin position="29"/>
        <end position="77"/>
    </location>
</feature>
<feature type="compositionally biased region" description="Low complexity" evidence="1">
    <location>
        <begin position="57"/>
        <end position="72"/>
    </location>
</feature>
<organism evidence="2">
    <name type="scientific">marine metagenome</name>
    <dbReference type="NCBI Taxonomy" id="408172"/>
    <lineage>
        <taxon>unclassified sequences</taxon>
        <taxon>metagenomes</taxon>
        <taxon>ecological metagenomes</taxon>
    </lineage>
</organism>
<feature type="compositionally biased region" description="Basic and acidic residues" evidence="1">
    <location>
        <begin position="29"/>
        <end position="54"/>
    </location>
</feature>
<dbReference type="Pfam" id="PF00839">
    <property type="entry name" value="Cys_rich_FGFR"/>
    <property type="match status" value="1"/>
</dbReference>